<evidence type="ECO:0000313" key="2">
    <source>
        <dbReference type="EnsemblPlants" id="Zm00001eb072470_P001"/>
    </source>
</evidence>
<feature type="region of interest" description="Disordered" evidence="1">
    <location>
        <begin position="77"/>
        <end position="111"/>
    </location>
</feature>
<accession>A0A804MB79</accession>
<reference evidence="2" key="2">
    <citation type="submission" date="2019-07" db="EMBL/GenBank/DDBJ databases">
        <authorList>
            <person name="Seetharam A."/>
            <person name="Woodhouse M."/>
            <person name="Cannon E."/>
        </authorList>
    </citation>
    <scope>NUCLEOTIDE SEQUENCE [LARGE SCALE GENOMIC DNA]</scope>
    <source>
        <strain evidence="2">cv. B73</strain>
    </source>
</reference>
<keyword evidence="3" id="KW-1185">Reference proteome</keyword>
<dbReference type="Gramene" id="Zm00001eb072470_T001">
    <property type="protein sequence ID" value="Zm00001eb072470_P001"/>
    <property type="gene ID" value="Zm00001eb072470"/>
</dbReference>
<dbReference type="InParanoid" id="A0A804MB79"/>
<dbReference type="EnsemblPlants" id="Zm00001eb072470_T001">
    <property type="protein sequence ID" value="Zm00001eb072470_P001"/>
    <property type="gene ID" value="Zm00001eb072470"/>
</dbReference>
<reference evidence="3" key="1">
    <citation type="submission" date="2015-12" db="EMBL/GenBank/DDBJ databases">
        <title>Update maize B73 reference genome by single molecule sequencing technologies.</title>
        <authorList>
            <consortium name="Maize Genome Sequencing Project"/>
            <person name="Ware D."/>
        </authorList>
    </citation>
    <scope>NUCLEOTIDE SEQUENCE [LARGE SCALE GENOMIC DNA]</scope>
    <source>
        <strain evidence="3">cv. B73</strain>
    </source>
</reference>
<evidence type="ECO:0000313" key="3">
    <source>
        <dbReference type="Proteomes" id="UP000007305"/>
    </source>
</evidence>
<evidence type="ECO:0000256" key="1">
    <source>
        <dbReference type="SAM" id="MobiDB-lite"/>
    </source>
</evidence>
<name>A0A804MB79_MAIZE</name>
<sequence>MDRLIVDRPDPHPACLVTILSPTLTPSQILDRYRPPHLHSRRHRHSFLHLLVPPCSAHRLALSSTILRLAWADVEPPSQTTSAGITTPPAAPRQPQSVLDPMHSALPNQQQ</sequence>
<protein>
    <submittedName>
        <fullName evidence="2">Uncharacterized protein</fullName>
    </submittedName>
</protein>
<dbReference type="AlphaFoldDB" id="A0A804MB79"/>
<organism evidence="2 3">
    <name type="scientific">Zea mays</name>
    <name type="common">Maize</name>
    <dbReference type="NCBI Taxonomy" id="4577"/>
    <lineage>
        <taxon>Eukaryota</taxon>
        <taxon>Viridiplantae</taxon>
        <taxon>Streptophyta</taxon>
        <taxon>Embryophyta</taxon>
        <taxon>Tracheophyta</taxon>
        <taxon>Spermatophyta</taxon>
        <taxon>Magnoliopsida</taxon>
        <taxon>Liliopsida</taxon>
        <taxon>Poales</taxon>
        <taxon>Poaceae</taxon>
        <taxon>PACMAD clade</taxon>
        <taxon>Panicoideae</taxon>
        <taxon>Andropogonodae</taxon>
        <taxon>Andropogoneae</taxon>
        <taxon>Tripsacinae</taxon>
        <taxon>Zea</taxon>
    </lineage>
</organism>
<dbReference type="Proteomes" id="UP000007305">
    <property type="component" value="Chromosome 2"/>
</dbReference>
<reference evidence="2" key="3">
    <citation type="submission" date="2021-05" db="UniProtKB">
        <authorList>
            <consortium name="EnsemblPlants"/>
        </authorList>
    </citation>
    <scope>IDENTIFICATION</scope>
    <source>
        <strain evidence="2">cv. B73</strain>
    </source>
</reference>
<proteinExistence type="predicted"/>